<name>A0A3E1P3H5_9BACT</name>
<keyword evidence="3" id="KW-0804">Transcription</keyword>
<feature type="domain" description="HTH araC/xylS-type" evidence="4">
    <location>
        <begin position="210"/>
        <end position="309"/>
    </location>
</feature>
<evidence type="ECO:0000256" key="3">
    <source>
        <dbReference type="ARBA" id="ARBA00023163"/>
    </source>
</evidence>
<dbReference type="SUPFAM" id="SSF46689">
    <property type="entry name" value="Homeodomain-like"/>
    <property type="match status" value="1"/>
</dbReference>
<keyword evidence="2" id="KW-0238">DNA-binding</keyword>
<dbReference type="SUPFAM" id="SSF51215">
    <property type="entry name" value="Regulatory protein AraC"/>
    <property type="match status" value="1"/>
</dbReference>
<reference evidence="5 6" key="1">
    <citation type="submission" date="2018-08" db="EMBL/GenBank/DDBJ databases">
        <title>Chitinophaga sp. K20C18050901, a novel bacterium isolated from forest soil.</title>
        <authorList>
            <person name="Wang C."/>
        </authorList>
    </citation>
    <scope>NUCLEOTIDE SEQUENCE [LARGE SCALE GENOMIC DNA]</scope>
    <source>
        <strain evidence="5 6">K20C18050901</strain>
    </source>
</reference>
<dbReference type="AlphaFoldDB" id="A0A3E1P3H5"/>
<dbReference type="InterPro" id="IPR037923">
    <property type="entry name" value="HTH-like"/>
</dbReference>
<dbReference type="OrthoDB" id="629929at2"/>
<proteinExistence type="predicted"/>
<dbReference type="GO" id="GO:0003700">
    <property type="term" value="F:DNA-binding transcription factor activity"/>
    <property type="evidence" value="ECO:0007669"/>
    <property type="project" value="InterPro"/>
</dbReference>
<keyword evidence="6" id="KW-1185">Reference proteome</keyword>
<dbReference type="EMBL" id="QTJV01000004">
    <property type="protein sequence ID" value="RFM34717.1"/>
    <property type="molecule type" value="Genomic_DNA"/>
</dbReference>
<sequence>MWQKSNRFMIVDSKIIDTLRHLPDMIPMLRESYPDWNIRVFNREEQDCSNYLSPNRRDFYKALLISRGAGVFTMGLHTYYIDEPTLLFIHPNDIISWRNLSTEAAGYYVLFKKDFINQHVQLKTVIDKFGLFSQKMKSVIRLNEDEVSRVSEYYEKMKEEELAETVYKEDAIQALLQLLMVESMKISRHPKPDEVTGDYRQIHQFFDLLEKETAVINYATPIRIRTAKEFARSMDMHPNYLNALLKKHTGENASTHIRNRILDEAKTLLLQTDWSLQDISYSIGFADQPGFNLFFKKNTGFTPAEFRKKT</sequence>
<organism evidence="5 6">
    <name type="scientific">Chitinophaga silvisoli</name>
    <dbReference type="NCBI Taxonomy" id="2291814"/>
    <lineage>
        <taxon>Bacteria</taxon>
        <taxon>Pseudomonadati</taxon>
        <taxon>Bacteroidota</taxon>
        <taxon>Chitinophagia</taxon>
        <taxon>Chitinophagales</taxon>
        <taxon>Chitinophagaceae</taxon>
        <taxon>Chitinophaga</taxon>
    </lineage>
</organism>
<protein>
    <submittedName>
        <fullName evidence="5">AraC family transcriptional regulator</fullName>
    </submittedName>
</protein>
<evidence type="ECO:0000256" key="2">
    <source>
        <dbReference type="ARBA" id="ARBA00023125"/>
    </source>
</evidence>
<dbReference type="PANTHER" id="PTHR43280:SF32">
    <property type="entry name" value="TRANSCRIPTIONAL REGULATORY PROTEIN"/>
    <property type="match status" value="1"/>
</dbReference>
<accession>A0A3E1P3H5</accession>
<evidence type="ECO:0000259" key="4">
    <source>
        <dbReference type="PROSITE" id="PS01124"/>
    </source>
</evidence>
<dbReference type="PROSITE" id="PS01124">
    <property type="entry name" value="HTH_ARAC_FAMILY_2"/>
    <property type="match status" value="1"/>
</dbReference>
<dbReference type="GO" id="GO:0043565">
    <property type="term" value="F:sequence-specific DNA binding"/>
    <property type="evidence" value="ECO:0007669"/>
    <property type="project" value="InterPro"/>
</dbReference>
<dbReference type="PANTHER" id="PTHR43280">
    <property type="entry name" value="ARAC-FAMILY TRANSCRIPTIONAL REGULATOR"/>
    <property type="match status" value="1"/>
</dbReference>
<evidence type="ECO:0000313" key="5">
    <source>
        <dbReference type="EMBL" id="RFM34717.1"/>
    </source>
</evidence>
<dbReference type="Proteomes" id="UP000261174">
    <property type="component" value="Unassembled WGS sequence"/>
</dbReference>
<evidence type="ECO:0000256" key="1">
    <source>
        <dbReference type="ARBA" id="ARBA00023015"/>
    </source>
</evidence>
<dbReference type="InterPro" id="IPR009057">
    <property type="entry name" value="Homeodomain-like_sf"/>
</dbReference>
<dbReference type="InterPro" id="IPR018060">
    <property type="entry name" value="HTH_AraC"/>
</dbReference>
<evidence type="ECO:0000313" key="6">
    <source>
        <dbReference type="Proteomes" id="UP000261174"/>
    </source>
</evidence>
<gene>
    <name evidence="5" type="ORF">DXN04_12095</name>
</gene>
<comment type="caution">
    <text evidence="5">The sequence shown here is derived from an EMBL/GenBank/DDBJ whole genome shotgun (WGS) entry which is preliminary data.</text>
</comment>
<dbReference type="Gene3D" id="1.10.10.60">
    <property type="entry name" value="Homeodomain-like"/>
    <property type="match status" value="1"/>
</dbReference>
<dbReference type="SMART" id="SM00342">
    <property type="entry name" value="HTH_ARAC"/>
    <property type="match status" value="1"/>
</dbReference>
<dbReference type="Pfam" id="PF12833">
    <property type="entry name" value="HTH_18"/>
    <property type="match status" value="1"/>
</dbReference>
<keyword evidence="1" id="KW-0805">Transcription regulation</keyword>